<sequence length="262" mass="27330">MPSFVMKCGGSTLAALPDLFFEELKQLQSDGIVPVIVHGGGPAISATLEKLEIPTQFVNGLRKTSEEVLDVVEMVLSGQINKQIVRKLNQAGAHAIGLSGIDGNLIEAQPVEGHEEIGFVGDVTQVRADLIEGIIGLGAIPVIAPLGIDAKGQRYNINADTSAGAVAASLGVEHLIVVTDVPGMMKTVNGEKVILPATTEAEIQEMIQSGEIYGGMIPKVKAALKCLQGGVSEVVIVSGTKPGVLGRVLRGEAEGTRIRKSQ</sequence>
<comment type="pathway">
    <text evidence="1 9">Amino-acid biosynthesis; L-arginine biosynthesis; N(2)-acetyl-L-ornithine from L-glutamate: step 2/4.</text>
</comment>
<keyword evidence="6 9" id="KW-0418">Kinase</keyword>
<evidence type="ECO:0000256" key="6">
    <source>
        <dbReference type="ARBA" id="ARBA00022777"/>
    </source>
</evidence>
<dbReference type="HAMAP" id="MF_00082">
    <property type="entry name" value="ArgB"/>
    <property type="match status" value="1"/>
</dbReference>
<gene>
    <name evidence="9 11" type="primary">argB</name>
    <name evidence="11" type="ORF">ACFPXP_17715</name>
</gene>
<evidence type="ECO:0000256" key="1">
    <source>
        <dbReference type="ARBA" id="ARBA00004828"/>
    </source>
</evidence>
<evidence type="ECO:0000256" key="9">
    <source>
        <dbReference type="HAMAP-Rule" id="MF_00082"/>
    </source>
</evidence>
<dbReference type="PIRSF" id="PIRSF000728">
    <property type="entry name" value="NAGK"/>
    <property type="match status" value="1"/>
</dbReference>
<evidence type="ECO:0000256" key="7">
    <source>
        <dbReference type="ARBA" id="ARBA00022840"/>
    </source>
</evidence>
<feature type="binding site" evidence="9">
    <location>
        <begin position="40"/>
        <end position="41"/>
    </location>
    <ligand>
        <name>substrate</name>
    </ligand>
</feature>
<proteinExistence type="inferred from homology"/>
<evidence type="ECO:0000256" key="5">
    <source>
        <dbReference type="ARBA" id="ARBA00022741"/>
    </source>
</evidence>
<keyword evidence="4 9" id="KW-0808">Transferase</keyword>
<dbReference type="InterPro" id="IPR004662">
    <property type="entry name" value="AcgluKinase_fam"/>
</dbReference>
<dbReference type="Pfam" id="PF00696">
    <property type="entry name" value="AA_kinase"/>
    <property type="match status" value="1"/>
</dbReference>
<evidence type="ECO:0000259" key="10">
    <source>
        <dbReference type="Pfam" id="PF00696"/>
    </source>
</evidence>
<evidence type="ECO:0000313" key="12">
    <source>
        <dbReference type="Proteomes" id="UP001596250"/>
    </source>
</evidence>
<dbReference type="Proteomes" id="UP001596250">
    <property type="component" value="Unassembled WGS sequence"/>
</dbReference>
<dbReference type="EMBL" id="JBHSQV010000178">
    <property type="protein sequence ID" value="MFC5988243.1"/>
    <property type="molecule type" value="Genomic_DNA"/>
</dbReference>
<reference evidence="12" key="1">
    <citation type="journal article" date="2019" name="Int. J. Syst. Evol. Microbiol.">
        <title>The Global Catalogue of Microorganisms (GCM) 10K type strain sequencing project: providing services to taxonomists for standard genome sequencing and annotation.</title>
        <authorList>
            <consortium name="The Broad Institute Genomics Platform"/>
            <consortium name="The Broad Institute Genome Sequencing Center for Infectious Disease"/>
            <person name="Wu L."/>
            <person name="Ma J."/>
        </authorList>
    </citation>
    <scope>NUCLEOTIDE SEQUENCE [LARGE SCALE GENOMIC DNA]</scope>
    <source>
        <strain evidence="12">CCM 8749</strain>
    </source>
</reference>
<dbReference type="PANTHER" id="PTHR23342">
    <property type="entry name" value="N-ACETYLGLUTAMATE SYNTHASE"/>
    <property type="match status" value="1"/>
</dbReference>
<keyword evidence="7 9" id="KW-0067">ATP-binding</keyword>
<evidence type="ECO:0000256" key="8">
    <source>
        <dbReference type="ARBA" id="ARBA00048141"/>
    </source>
</evidence>
<comment type="catalytic activity">
    <reaction evidence="8 9">
        <text>N-acetyl-L-glutamate + ATP = N-acetyl-L-glutamyl 5-phosphate + ADP</text>
        <dbReference type="Rhea" id="RHEA:14629"/>
        <dbReference type="ChEBI" id="CHEBI:30616"/>
        <dbReference type="ChEBI" id="CHEBI:44337"/>
        <dbReference type="ChEBI" id="CHEBI:57936"/>
        <dbReference type="ChEBI" id="CHEBI:456216"/>
        <dbReference type="EC" id="2.7.2.8"/>
    </reaction>
</comment>
<dbReference type="InterPro" id="IPR036393">
    <property type="entry name" value="AceGlu_kinase-like_sf"/>
</dbReference>
<keyword evidence="5 9" id="KW-0547">Nucleotide-binding</keyword>
<feature type="site" description="Transition state stabilizer" evidence="9">
    <location>
        <position position="7"/>
    </location>
</feature>
<keyword evidence="9" id="KW-0963">Cytoplasm</keyword>
<feature type="binding site" evidence="9">
    <location>
        <position position="156"/>
    </location>
    <ligand>
        <name>substrate</name>
    </ligand>
</feature>
<dbReference type="InterPro" id="IPR001057">
    <property type="entry name" value="Glu/AcGlu_kinase"/>
</dbReference>
<feature type="site" description="Transition state stabilizer" evidence="9">
    <location>
        <position position="219"/>
    </location>
</feature>
<evidence type="ECO:0000256" key="3">
    <source>
        <dbReference type="ARBA" id="ARBA00022605"/>
    </source>
</evidence>
<dbReference type="EC" id="2.7.2.8" evidence="9"/>
<comment type="similarity">
    <text evidence="9">Belongs to the acetylglutamate kinase family. ArgB subfamily.</text>
</comment>
<evidence type="ECO:0000256" key="2">
    <source>
        <dbReference type="ARBA" id="ARBA00022571"/>
    </source>
</evidence>
<comment type="caution">
    <text evidence="11">The sequence shown here is derived from an EMBL/GenBank/DDBJ whole genome shotgun (WGS) entry which is preliminary data.</text>
</comment>
<keyword evidence="12" id="KW-1185">Reference proteome</keyword>
<comment type="function">
    <text evidence="9">Catalyzes the ATP-dependent phosphorylation of N-acetyl-L-glutamate.</text>
</comment>
<dbReference type="PRINTS" id="PR00474">
    <property type="entry name" value="GLU5KINASE"/>
</dbReference>
<comment type="subcellular location">
    <subcellularLocation>
        <location evidence="9">Cytoplasm</location>
    </subcellularLocation>
</comment>
<evidence type="ECO:0000256" key="4">
    <source>
        <dbReference type="ARBA" id="ARBA00022679"/>
    </source>
</evidence>
<dbReference type="CDD" id="cd04238">
    <property type="entry name" value="AAK_NAGK-like"/>
    <property type="match status" value="1"/>
</dbReference>
<dbReference type="GO" id="GO:0003991">
    <property type="term" value="F:acetylglutamate kinase activity"/>
    <property type="evidence" value="ECO:0007669"/>
    <property type="project" value="UniProtKB-EC"/>
</dbReference>
<dbReference type="RefSeq" id="WP_379895702.1">
    <property type="nucleotide sequence ID" value="NZ_CBCSCT010000017.1"/>
</dbReference>
<dbReference type="SUPFAM" id="SSF53633">
    <property type="entry name" value="Carbamate kinase-like"/>
    <property type="match status" value="1"/>
</dbReference>
<dbReference type="Gene3D" id="3.40.1160.10">
    <property type="entry name" value="Acetylglutamate kinase-like"/>
    <property type="match status" value="1"/>
</dbReference>
<dbReference type="PANTHER" id="PTHR23342:SF0">
    <property type="entry name" value="N-ACETYLGLUTAMATE SYNTHASE, MITOCHONDRIAL"/>
    <property type="match status" value="1"/>
</dbReference>
<name>A0ABW1ITT1_9BACL</name>
<protein>
    <recommendedName>
        <fullName evidence="9">Acetylglutamate kinase</fullName>
        <ecNumber evidence="9">2.7.2.8</ecNumber>
    </recommendedName>
    <alternativeName>
        <fullName evidence="9">N-acetyl-L-glutamate 5-phosphotransferase</fullName>
    </alternativeName>
    <alternativeName>
        <fullName evidence="9">NAG kinase</fullName>
        <shortName evidence="9">NAGK</shortName>
    </alternativeName>
</protein>
<feature type="domain" description="Aspartate/glutamate/uridylate kinase" evidence="10">
    <location>
        <begin position="4"/>
        <end position="238"/>
    </location>
</feature>
<evidence type="ECO:0000313" key="11">
    <source>
        <dbReference type="EMBL" id="MFC5988243.1"/>
    </source>
</evidence>
<organism evidence="11 12">
    <name type="scientific">Marinicrinis lubricantis</name>
    <dbReference type="NCBI Taxonomy" id="2086470"/>
    <lineage>
        <taxon>Bacteria</taxon>
        <taxon>Bacillati</taxon>
        <taxon>Bacillota</taxon>
        <taxon>Bacilli</taxon>
        <taxon>Bacillales</taxon>
        <taxon>Paenibacillaceae</taxon>
    </lineage>
</organism>
<dbReference type="NCBIfam" id="TIGR00761">
    <property type="entry name" value="argB"/>
    <property type="match status" value="1"/>
</dbReference>
<dbReference type="InterPro" id="IPR001048">
    <property type="entry name" value="Asp/Glu/Uridylate_kinase"/>
</dbReference>
<feature type="binding site" evidence="9">
    <location>
        <position position="62"/>
    </location>
    <ligand>
        <name>substrate</name>
    </ligand>
</feature>
<keyword evidence="3 9" id="KW-0028">Amino-acid biosynthesis</keyword>
<keyword evidence="2 9" id="KW-0055">Arginine biosynthesis</keyword>
<accession>A0ABW1ITT1</accession>
<dbReference type="InterPro" id="IPR037528">
    <property type="entry name" value="ArgB"/>
</dbReference>